<feature type="domain" description="Plastocyanin-like" evidence="9">
    <location>
        <begin position="149"/>
        <end position="275"/>
    </location>
</feature>
<dbReference type="AlphaFoldDB" id="A0A1E3QU44"/>
<keyword evidence="6" id="KW-0186">Copper</keyword>
<keyword evidence="3" id="KW-0813">Transport</keyword>
<evidence type="ECO:0000313" key="12">
    <source>
        <dbReference type="EMBL" id="ODQ80447.1"/>
    </source>
</evidence>
<dbReference type="GO" id="GO:0000329">
    <property type="term" value="C:fungal-type vacuole membrane"/>
    <property type="evidence" value="ECO:0007669"/>
    <property type="project" value="TreeGrafter"/>
</dbReference>
<comment type="similarity">
    <text evidence="2">Belongs to the multicopper oxidase family.</text>
</comment>
<evidence type="ECO:0000256" key="8">
    <source>
        <dbReference type="SAM" id="SignalP"/>
    </source>
</evidence>
<dbReference type="CDD" id="cd13899">
    <property type="entry name" value="CuRO_3_Fet3p"/>
    <property type="match status" value="1"/>
</dbReference>
<dbReference type="STRING" id="984486.A0A1E3QU44"/>
<dbReference type="GO" id="GO:0004322">
    <property type="term" value="F:ferroxidase activity"/>
    <property type="evidence" value="ECO:0007669"/>
    <property type="project" value="TreeGrafter"/>
</dbReference>
<evidence type="ECO:0000256" key="1">
    <source>
        <dbReference type="ARBA" id="ARBA00001935"/>
    </source>
</evidence>
<dbReference type="CDD" id="cd13877">
    <property type="entry name" value="CuRO_2_Fet3p_like"/>
    <property type="match status" value="1"/>
</dbReference>
<dbReference type="InterPro" id="IPR011707">
    <property type="entry name" value="Cu-oxidase-like_N"/>
</dbReference>
<dbReference type="SUPFAM" id="SSF49503">
    <property type="entry name" value="Cupredoxins"/>
    <property type="match status" value="3"/>
</dbReference>
<keyword evidence="3" id="KW-0410">Iron transport</keyword>
<protein>
    <recommendedName>
        <fullName evidence="14">Ferroxidase</fullName>
    </recommendedName>
</protein>
<dbReference type="Pfam" id="PF00394">
    <property type="entry name" value="Cu-oxidase"/>
    <property type="match status" value="1"/>
</dbReference>
<keyword evidence="7" id="KW-0472">Membrane</keyword>
<dbReference type="PROSITE" id="PS00080">
    <property type="entry name" value="MULTICOPPER_OXIDASE2"/>
    <property type="match status" value="1"/>
</dbReference>
<dbReference type="Pfam" id="PF07732">
    <property type="entry name" value="Cu-oxidase_3"/>
    <property type="match status" value="1"/>
</dbReference>
<dbReference type="PANTHER" id="PTHR11709:SF434">
    <property type="entry name" value="IRON TRANSPORT MULTICOPPER OXIDASE FET5-RELATED"/>
    <property type="match status" value="1"/>
</dbReference>
<dbReference type="InterPro" id="IPR044130">
    <property type="entry name" value="CuRO_2_Fet3-like"/>
</dbReference>
<gene>
    <name evidence="12" type="ORF">BABINDRAFT_61782</name>
</gene>
<dbReference type="EMBL" id="KV454430">
    <property type="protein sequence ID" value="ODQ80447.1"/>
    <property type="molecule type" value="Genomic_DNA"/>
</dbReference>
<accession>A0A1E3QU44</accession>
<evidence type="ECO:0000313" key="13">
    <source>
        <dbReference type="Proteomes" id="UP000094336"/>
    </source>
</evidence>
<feature type="domain" description="Plastocyanin-like" evidence="11">
    <location>
        <begin position="27"/>
        <end position="142"/>
    </location>
</feature>
<evidence type="ECO:0000259" key="11">
    <source>
        <dbReference type="Pfam" id="PF07732"/>
    </source>
</evidence>
<evidence type="ECO:0000256" key="7">
    <source>
        <dbReference type="SAM" id="Phobius"/>
    </source>
</evidence>
<comment type="cofactor">
    <cofactor evidence="1">
        <name>Cu cation</name>
        <dbReference type="ChEBI" id="CHEBI:23378"/>
    </cofactor>
</comment>
<keyword evidence="5" id="KW-0560">Oxidoreductase</keyword>
<evidence type="ECO:0000256" key="6">
    <source>
        <dbReference type="ARBA" id="ARBA00023008"/>
    </source>
</evidence>
<dbReference type="GO" id="GO:0010106">
    <property type="term" value="P:cellular response to iron ion starvation"/>
    <property type="evidence" value="ECO:0007669"/>
    <property type="project" value="TreeGrafter"/>
</dbReference>
<evidence type="ECO:0000259" key="10">
    <source>
        <dbReference type="Pfam" id="PF07731"/>
    </source>
</evidence>
<keyword evidence="4" id="KW-0479">Metal-binding</keyword>
<dbReference type="InterPro" id="IPR033138">
    <property type="entry name" value="Cu_oxidase_CS"/>
</dbReference>
<dbReference type="Gene3D" id="2.60.40.420">
    <property type="entry name" value="Cupredoxins - blue copper proteins"/>
    <property type="match status" value="3"/>
</dbReference>
<keyword evidence="13" id="KW-1185">Reference proteome</keyword>
<dbReference type="CDD" id="cd13851">
    <property type="entry name" value="CuRO_1_Fet3p"/>
    <property type="match status" value="1"/>
</dbReference>
<dbReference type="InterPro" id="IPR002355">
    <property type="entry name" value="Cu_oxidase_Cu_BS"/>
</dbReference>
<dbReference type="PROSITE" id="PS00079">
    <property type="entry name" value="MULTICOPPER_OXIDASE1"/>
    <property type="match status" value="2"/>
</dbReference>
<evidence type="ECO:0000256" key="3">
    <source>
        <dbReference type="ARBA" id="ARBA00022496"/>
    </source>
</evidence>
<dbReference type="OrthoDB" id="2121828at2759"/>
<feature type="transmembrane region" description="Helical" evidence="7">
    <location>
        <begin position="548"/>
        <end position="569"/>
    </location>
</feature>
<dbReference type="Proteomes" id="UP000094336">
    <property type="component" value="Unassembled WGS sequence"/>
</dbReference>
<evidence type="ECO:0000259" key="9">
    <source>
        <dbReference type="Pfam" id="PF00394"/>
    </source>
</evidence>
<dbReference type="PANTHER" id="PTHR11709">
    <property type="entry name" value="MULTI-COPPER OXIDASE"/>
    <property type="match status" value="1"/>
</dbReference>
<organism evidence="12 13">
    <name type="scientific">Babjeviella inositovora NRRL Y-12698</name>
    <dbReference type="NCBI Taxonomy" id="984486"/>
    <lineage>
        <taxon>Eukaryota</taxon>
        <taxon>Fungi</taxon>
        <taxon>Dikarya</taxon>
        <taxon>Ascomycota</taxon>
        <taxon>Saccharomycotina</taxon>
        <taxon>Pichiomycetes</taxon>
        <taxon>Serinales incertae sedis</taxon>
        <taxon>Babjeviella</taxon>
    </lineage>
</organism>
<keyword evidence="7" id="KW-1133">Transmembrane helix</keyword>
<evidence type="ECO:0000256" key="2">
    <source>
        <dbReference type="ARBA" id="ARBA00010609"/>
    </source>
</evidence>
<evidence type="ECO:0008006" key="14">
    <source>
        <dbReference type="Google" id="ProtNLM"/>
    </source>
</evidence>
<reference evidence="13" key="1">
    <citation type="submission" date="2016-05" db="EMBL/GenBank/DDBJ databases">
        <title>Comparative genomics of biotechnologically important yeasts.</title>
        <authorList>
            <consortium name="DOE Joint Genome Institute"/>
            <person name="Riley R."/>
            <person name="Haridas S."/>
            <person name="Wolfe K.H."/>
            <person name="Lopes M.R."/>
            <person name="Hittinger C.T."/>
            <person name="Goker M."/>
            <person name="Salamov A."/>
            <person name="Wisecaver J."/>
            <person name="Long T.M."/>
            <person name="Aerts A.L."/>
            <person name="Barry K."/>
            <person name="Choi C."/>
            <person name="Clum A."/>
            <person name="Coughlan A.Y."/>
            <person name="Deshpande S."/>
            <person name="Douglass A.P."/>
            <person name="Hanson S.J."/>
            <person name="Klenk H.-P."/>
            <person name="Labutti K."/>
            <person name="Lapidus A."/>
            <person name="Lindquist E."/>
            <person name="Lipzen A."/>
            <person name="Meier-Kolthoff J.P."/>
            <person name="Ohm R.A."/>
            <person name="Otillar R.P."/>
            <person name="Pangilinan J."/>
            <person name="Peng Y."/>
            <person name="Rokas A."/>
            <person name="Rosa C.A."/>
            <person name="Scheuner C."/>
            <person name="Sibirny A.A."/>
            <person name="Slot J.C."/>
            <person name="Stielow J.B."/>
            <person name="Sun H."/>
            <person name="Kurtzman C.P."/>
            <person name="Blackwell M."/>
            <person name="Grigoriev I.V."/>
            <person name="Jeffries T.W."/>
        </authorList>
    </citation>
    <scope>NUCLEOTIDE SEQUENCE [LARGE SCALE GENOMIC DNA]</scope>
    <source>
        <strain evidence="13">NRRL Y-12698</strain>
    </source>
</reference>
<keyword evidence="7" id="KW-0812">Transmembrane</keyword>
<feature type="domain" description="Plastocyanin-like" evidence="10">
    <location>
        <begin position="355"/>
        <end position="492"/>
    </location>
</feature>
<feature type="signal peptide" evidence="8">
    <location>
        <begin position="1"/>
        <end position="16"/>
    </location>
</feature>
<dbReference type="InterPro" id="IPR008972">
    <property type="entry name" value="Cupredoxin"/>
</dbReference>
<dbReference type="Pfam" id="PF07731">
    <property type="entry name" value="Cu-oxidase_2"/>
    <property type="match status" value="1"/>
</dbReference>
<dbReference type="InterPro" id="IPR045087">
    <property type="entry name" value="Cu-oxidase_fam"/>
</dbReference>
<evidence type="ECO:0000256" key="5">
    <source>
        <dbReference type="ARBA" id="ARBA00023002"/>
    </source>
</evidence>
<keyword evidence="8" id="KW-0732">Signal</keyword>
<keyword evidence="3" id="KW-0406">Ion transport</keyword>
<dbReference type="GeneID" id="30150228"/>
<dbReference type="InterPro" id="IPR011706">
    <property type="entry name" value="Cu-oxidase_C"/>
</dbReference>
<dbReference type="FunFam" id="2.60.40.420:FF:000024">
    <property type="entry name" value="FET5p Multicopper oxidase"/>
    <property type="match status" value="1"/>
</dbReference>
<keyword evidence="3" id="KW-0408">Iron</keyword>
<name>A0A1E3QU44_9ASCO</name>
<dbReference type="GO" id="GO:0033215">
    <property type="term" value="P:reductive iron assimilation"/>
    <property type="evidence" value="ECO:0007669"/>
    <property type="project" value="TreeGrafter"/>
</dbReference>
<feature type="chain" id="PRO_5009134390" description="Ferroxidase" evidence="8">
    <location>
        <begin position="17"/>
        <end position="614"/>
    </location>
</feature>
<sequence length="614" mass="68469">MLTLWCLFAFVTATFAATHEYNFTVLWIDANPDGVFTRRVLAINGAYPAPTIHITRGDRLVLHLTNGLPSHNTSLHFHGLFQEGSNLMDGPEMVTQCPIPPGSTLTYNFTVDSQHGTYWYHSHSGAQYGDGLRGVLVVHEKKEPFAYDEEVVVSISEWYHRETSDLKHDFLSRFNPTGSEPIPQNVLFNGSRNVTWAVAVNTTYLMRVVNTGLFLSQYLYIEGHEMTVVEADGIYVEPYTTDMLYLTVAQRYSVLVKTKQASDKNFAIVQVMDEEMLDSVPADLETRGVNYMVYDSNLSLPHALARKLSAFNDADLRPRDPEELLADPDYFIVLDVIMDNLGDGVQYSFFNNITYVAPRVPTLYSVLSAPEELVNNAAIYGSNTNAFVLQKDEVVEIVVNNKDDGRHPFHLHGHVFQIVAKSPAFDEPTAYNESAHESLPEYPMRRDTILVESNGYMVLRFRADNPGVWFFHCHVDWHLEQGLAITLIEAPEELRSQQGAILENHLEVCAAARIPTRGNAAGNAVAWLDLAGENVQPQPLPEGFTLKGYVALFISTLVGLYGIYSIYVFGIEDVKGDTENLQATLRAILSEHGGARVPPYGTRGSGSFDVGTST</sequence>
<proteinExistence type="inferred from homology"/>
<dbReference type="GO" id="GO:0005507">
    <property type="term" value="F:copper ion binding"/>
    <property type="evidence" value="ECO:0007669"/>
    <property type="project" value="InterPro"/>
</dbReference>
<dbReference type="InterPro" id="IPR001117">
    <property type="entry name" value="Cu-oxidase_2nd"/>
</dbReference>
<dbReference type="RefSeq" id="XP_018985775.1">
    <property type="nucleotide sequence ID" value="XM_019132375.1"/>
</dbReference>
<evidence type="ECO:0000256" key="4">
    <source>
        <dbReference type="ARBA" id="ARBA00022723"/>
    </source>
</evidence>